<proteinExistence type="predicted"/>
<dbReference type="RefSeq" id="XP_044549924.1">
    <property type="nucleotide sequence ID" value="XM_044692569.1"/>
</dbReference>
<dbReference type="GeneID" id="68095535"/>
<feature type="compositionally biased region" description="Low complexity" evidence="2">
    <location>
        <begin position="117"/>
        <end position="134"/>
    </location>
</feature>
<protein>
    <submittedName>
        <fullName evidence="3">Uncharacterized protein</fullName>
    </submittedName>
</protein>
<feature type="coiled-coil region" evidence="1">
    <location>
        <begin position="415"/>
        <end position="511"/>
    </location>
</feature>
<evidence type="ECO:0000313" key="4">
    <source>
        <dbReference type="Proteomes" id="UP000816034"/>
    </source>
</evidence>
<keyword evidence="1" id="KW-0175">Coiled coil</keyword>
<feature type="region of interest" description="Disordered" evidence="2">
    <location>
        <begin position="106"/>
        <end position="136"/>
    </location>
</feature>
<accession>A0AA88KM13</accession>
<dbReference type="Proteomes" id="UP000816034">
    <property type="component" value="Unassembled WGS sequence"/>
</dbReference>
<keyword evidence="4" id="KW-1185">Reference proteome</keyword>
<evidence type="ECO:0000256" key="1">
    <source>
        <dbReference type="SAM" id="Coils"/>
    </source>
</evidence>
<evidence type="ECO:0000256" key="2">
    <source>
        <dbReference type="SAM" id="MobiDB-lite"/>
    </source>
</evidence>
<comment type="caution">
    <text evidence="3">The sequence shown here is derived from an EMBL/GenBank/DDBJ whole genome shotgun (WGS) entry which is preliminary data.</text>
</comment>
<reference evidence="3 4" key="1">
    <citation type="journal article" date="2018" name="BMC Genomics">
        <title>The genome of Naegleria lovaniensis, the basis for a comparative approach to unravel pathogenicity factors of the human pathogenic amoeba N. fowleri.</title>
        <authorList>
            <person name="Liechti N."/>
            <person name="Schurch N."/>
            <person name="Bruggmann R."/>
            <person name="Wittwer M."/>
        </authorList>
    </citation>
    <scope>NUCLEOTIDE SEQUENCE [LARGE SCALE GENOMIC DNA]</scope>
    <source>
        <strain evidence="3 4">ATCC 30569</strain>
    </source>
</reference>
<evidence type="ECO:0000313" key="3">
    <source>
        <dbReference type="EMBL" id="KAG2385931.1"/>
    </source>
</evidence>
<dbReference type="EMBL" id="PYSW02000017">
    <property type="protein sequence ID" value="KAG2385931.1"/>
    <property type="molecule type" value="Genomic_DNA"/>
</dbReference>
<gene>
    <name evidence="3" type="ORF">C9374_003080</name>
</gene>
<sequence length="731" mass="84845">MQQDHDWTNNDSFQVAGEDETNTTRTLLYIEGRNGFSRIFASSPTRSDRDQHKPTKIPALREATELFSSNTRIDDAERPSSELAINHSPGHFSLIRDQKQLSPFSFASADSRKSSSRRSLPYSNLSSPRPNSSKSNREELFFQTSDPGMPLTTLGAKNSPISSFEKHHPHRFYNNNVITSGMNRDLFRGTTPTPRERELFTKTSPSMELYFGSTKYTEDNDADDFRIEKNIKEKSFSPSGALPVTAKEVEISPKSGREDLIKQMLAGEKAQQNSYFTEDFVSSSYTYTSPKSKKTSIIFNSRENDATDIEDKEIVNILSQIKKSKRNALNEDVLKPNKKTDVTPPKSERRQDIVDVNLLKQKEFSKKTLIDEIQKKNKEILDLRNKIIKLHSLNTSLESEIKSMEETNESIQFLNRSKDTTINELKKQIDELQIKLETNSQSHVNIVDGLQKTIENLNMTIKEKEVQIKDQDRQHLRPIIEEHNRTIRDLKSDIERERMLYEEKKARLLELIACKEDEIRKNGEKDKIMNELNITIEKKDQEIRTLKLFNDNNMLEIERLKKHTQHLLEERREFTEQVKDEISIQLKEGQTKDERIMFLEGLVEKHKIKLATVLDEQENRKNDLMRIIEEERRISNSLRSENFRLKNNEKAFHQMEFIRRNILITIKDVNHLLSLVETDGMELASSKVVQQELQNDGDLLALSSQLNQRIDILKNRLTEKYAGQLGDCLTQ</sequence>
<dbReference type="AlphaFoldDB" id="A0AA88KM13"/>
<organism evidence="3 4">
    <name type="scientific">Naegleria lovaniensis</name>
    <name type="common">Amoeba</name>
    <dbReference type="NCBI Taxonomy" id="51637"/>
    <lineage>
        <taxon>Eukaryota</taxon>
        <taxon>Discoba</taxon>
        <taxon>Heterolobosea</taxon>
        <taxon>Tetramitia</taxon>
        <taxon>Eutetramitia</taxon>
        <taxon>Vahlkampfiidae</taxon>
        <taxon>Naegleria</taxon>
    </lineage>
</organism>
<name>A0AA88KM13_NAELO</name>